<keyword evidence="1" id="KW-0596">Phosphopantetheine</keyword>
<dbReference type="Proteomes" id="UP000819052">
    <property type="component" value="Unassembled WGS sequence"/>
</dbReference>
<organism evidence="4 5">
    <name type="scientific">Massilia aquatica</name>
    <dbReference type="NCBI Taxonomy" id="2609000"/>
    <lineage>
        <taxon>Bacteria</taxon>
        <taxon>Pseudomonadati</taxon>
        <taxon>Pseudomonadota</taxon>
        <taxon>Betaproteobacteria</taxon>
        <taxon>Burkholderiales</taxon>
        <taxon>Oxalobacteraceae</taxon>
        <taxon>Telluria group</taxon>
        <taxon>Massilia</taxon>
    </lineage>
</organism>
<dbReference type="Pfam" id="PF00550">
    <property type="entry name" value="PP-binding"/>
    <property type="match status" value="1"/>
</dbReference>
<dbReference type="InterPro" id="IPR001242">
    <property type="entry name" value="Condensation_dom"/>
</dbReference>
<feature type="domain" description="Carrier" evidence="3">
    <location>
        <begin position="151"/>
        <end position="225"/>
    </location>
</feature>
<dbReference type="InterPro" id="IPR036736">
    <property type="entry name" value="ACP-like_sf"/>
</dbReference>
<dbReference type="Gene3D" id="3.30.559.10">
    <property type="entry name" value="Chloramphenicol acetyltransferase-like domain"/>
    <property type="match status" value="1"/>
</dbReference>
<gene>
    <name evidence="4" type="ORF">F1609_31620</name>
</gene>
<evidence type="ECO:0000313" key="5">
    <source>
        <dbReference type="Proteomes" id="UP000819052"/>
    </source>
</evidence>
<comment type="caution">
    <text evidence="4">The sequence shown here is derived from an EMBL/GenBank/DDBJ whole genome shotgun (WGS) entry which is preliminary data.</text>
</comment>
<dbReference type="EMBL" id="VVIW01000037">
    <property type="protein sequence ID" value="NHZ44672.1"/>
    <property type="molecule type" value="Genomic_DNA"/>
</dbReference>
<dbReference type="PROSITE" id="PS50075">
    <property type="entry name" value="CARRIER"/>
    <property type="match status" value="1"/>
</dbReference>
<dbReference type="SUPFAM" id="SSF52777">
    <property type="entry name" value="CoA-dependent acyltransferases"/>
    <property type="match status" value="2"/>
</dbReference>
<proteinExistence type="predicted"/>
<dbReference type="Gene3D" id="3.40.50.720">
    <property type="entry name" value="NAD(P)-binding Rossmann-like Domain"/>
    <property type="match status" value="1"/>
</dbReference>
<dbReference type="PANTHER" id="PTHR45398:SF1">
    <property type="entry name" value="ENZYME, PUTATIVE (JCVI)-RELATED"/>
    <property type="match status" value="1"/>
</dbReference>
<protein>
    <recommendedName>
        <fullName evidence="3">Carrier domain-containing protein</fullName>
    </recommendedName>
</protein>
<accession>A0ABX0MK59</accession>
<dbReference type="Gene3D" id="1.10.1200.10">
    <property type="entry name" value="ACP-like"/>
    <property type="match status" value="1"/>
</dbReference>
<reference evidence="4 5" key="1">
    <citation type="submission" date="2019-09" db="EMBL/GenBank/DDBJ databases">
        <title>Taxonomy of Antarctic Massilia spp.: description of Massilia rubra sp. nov., Massilia aquatica sp. nov., Massilia mucilaginosa sp. nov., Massilia frigida sp. nov. isolated from streams, lakes and regoliths.</title>
        <authorList>
            <person name="Holochova P."/>
            <person name="Sedlacek I."/>
            <person name="Kralova S."/>
            <person name="Maslanova I."/>
            <person name="Busse H.-J."/>
            <person name="Stankova E."/>
            <person name="Vrbovska V."/>
            <person name="Kovarovic V."/>
            <person name="Bartak M."/>
            <person name="Svec P."/>
            <person name="Pantucek R."/>
        </authorList>
    </citation>
    <scope>NUCLEOTIDE SEQUENCE [LARGE SCALE GENOMIC DNA]</scope>
    <source>
        <strain evidence="4 5">CCM 8693</strain>
    </source>
</reference>
<evidence type="ECO:0000259" key="3">
    <source>
        <dbReference type="PROSITE" id="PS50075"/>
    </source>
</evidence>
<dbReference type="InterPro" id="IPR009081">
    <property type="entry name" value="PP-bd_ACP"/>
</dbReference>
<dbReference type="SMART" id="SM00823">
    <property type="entry name" value="PKS_PP"/>
    <property type="match status" value="1"/>
</dbReference>
<evidence type="ECO:0000256" key="1">
    <source>
        <dbReference type="ARBA" id="ARBA00022450"/>
    </source>
</evidence>
<evidence type="ECO:0000256" key="2">
    <source>
        <dbReference type="ARBA" id="ARBA00022553"/>
    </source>
</evidence>
<dbReference type="Pfam" id="PF00668">
    <property type="entry name" value="Condensation"/>
    <property type="match status" value="1"/>
</dbReference>
<sequence>MTFSSVNGWFGGTGFAEYAGACAYQAAYAVRQTRRGERRHFCLDWSMWKQVGMAAGVAPEMVTLARRRGFDSLAPGQGLASLHVALDAGGARQLIGLCPQAHPVLRLLPAALVQYQIDAAGAADGARVAAMLGVAPSQVHCTRGARRPAGTLPPAHAAALLAVFRDVLVRPGLSEDDNFFANGGDSIRAIQVVARAADLGLKFSALDLFEHKSVAALLGHLALQRDPAAADADEGGDDGQPVPVPVPPIFSWWLEGAQRRAMRDHFTMGMRYRLDADLAPAQIQDALLDLIARHDALRLRLYRCDGTGAWRLAPAGTAAASLAFAAHRLAGGEEGAPVDAIESAMHRGLDLEAGVLVSAAHLAFADAGTAQLLLVIHHAAIDGVSWRILEDELRLLLDARRRPGAGVGAAPAIGFLDWSRRLAQRARRSDGAALADAWAATLAQPAGVLPGVDGRALREADTAIASRVVSIEALRLLGDASVYELLLGAVGWSLAAWMDSQAVLLDVEGHGRLSRVMPEDLGRTVGWFTSIAPLRLDFAGCRDVSEALAAVRAAADALRGRDLEWGMLAHMGLCPPSHRLRALAPRQISFNYLGSFDSAAQGHALLAAVPGSLSAEQSPDAPRRYAIDIAAQVSNWELELSVKYSPQLHGHAVIAAWLDGYERALRQLLSSPGHPGISAADMRLVLDEVGFDTEPC</sequence>
<dbReference type="Gene3D" id="3.30.559.30">
    <property type="entry name" value="Nonribosomal peptide synthetase, condensation domain"/>
    <property type="match status" value="1"/>
</dbReference>
<name>A0ABX0MK59_9BURK</name>
<dbReference type="SUPFAM" id="SSF47336">
    <property type="entry name" value="ACP-like"/>
    <property type="match status" value="1"/>
</dbReference>
<keyword evidence="5" id="KW-1185">Reference proteome</keyword>
<dbReference type="InterPro" id="IPR023213">
    <property type="entry name" value="CAT-like_dom_sf"/>
</dbReference>
<evidence type="ECO:0000313" key="4">
    <source>
        <dbReference type="EMBL" id="NHZ44672.1"/>
    </source>
</evidence>
<dbReference type="InterPro" id="IPR020806">
    <property type="entry name" value="PKS_PP-bd"/>
</dbReference>
<keyword evidence="2" id="KW-0597">Phosphoprotein</keyword>
<dbReference type="PANTHER" id="PTHR45398">
    <property type="match status" value="1"/>
</dbReference>